<reference evidence="2" key="1">
    <citation type="journal article" date="2013" name="Nature">
        <title>Pan genome of the phytoplankton Emiliania underpins its global distribution.</title>
        <authorList>
            <person name="Read B.A."/>
            <person name="Kegel J."/>
            <person name="Klute M.J."/>
            <person name="Kuo A."/>
            <person name="Lefebvre S.C."/>
            <person name="Maumus F."/>
            <person name="Mayer C."/>
            <person name="Miller J."/>
            <person name="Monier A."/>
            <person name="Salamov A."/>
            <person name="Young J."/>
            <person name="Aguilar M."/>
            <person name="Claverie J.M."/>
            <person name="Frickenhaus S."/>
            <person name="Gonzalez K."/>
            <person name="Herman E.K."/>
            <person name="Lin Y.C."/>
            <person name="Napier J."/>
            <person name="Ogata H."/>
            <person name="Sarno A.F."/>
            <person name="Shmutz J."/>
            <person name="Schroeder D."/>
            <person name="de Vargas C."/>
            <person name="Verret F."/>
            <person name="von Dassow P."/>
            <person name="Valentin K."/>
            <person name="Van de Peer Y."/>
            <person name="Wheeler G."/>
            <person name="Dacks J.B."/>
            <person name="Delwiche C.F."/>
            <person name="Dyhrman S.T."/>
            <person name="Glockner G."/>
            <person name="John U."/>
            <person name="Richards T."/>
            <person name="Worden A.Z."/>
            <person name="Zhang X."/>
            <person name="Grigoriev I.V."/>
            <person name="Allen A.E."/>
            <person name="Bidle K."/>
            <person name="Borodovsky M."/>
            <person name="Bowler C."/>
            <person name="Brownlee C."/>
            <person name="Cock J.M."/>
            <person name="Elias M."/>
            <person name="Gladyshev V.N."/>
            <person name="Groth M."/>
            <person name="Guda C."/>
            <person name="Hadaegh A."/>
            <person name="Iglesias-Rodriguez M.D."/>
            <person name="Jenkins J."/>
            <person name="Jones B.M."/>
            <person name="Lawson T."/>
            <person name="Leese F."/>
            <person name="Lindquist E."/>
            <person name="Lobanov A."/>
            <person name="Lomsadze A."/>
            <person name="Malik S.B."/>
            <person name="Marsh M.E."/>
            <person name="Mackinder L."/>
            <person name="Mock T."/>
            <person name="Mueller-Roeber B."/>
            <person name="Pagarete A."/>
            <person name="Parker M."/>
            <person name="Probert I."/>
            <person name="Quesneville H."/>
            <person name="Raines C."/>
            <person name="Rensing S.A."/>
            <person name="Riano-Pachon D.M."/>
            <person name="Richier S."/>
            <person name="Rokitta S."/>
            <person name="Shiraiwa Y."/>
            <person name="Soanes D.M."/>
            <person name="van der Giezen M."/>
            <person name="Wahlund T.M."/>
            <person name="Williams B."/>
            <person name="Wilson W."/>
            <person name="Wolfe G."/>
            <person name="Wurch L.L."/>
        </authorList>
    </citation>
    <scope>NUCLEOTIDE SEQUENCE</scope>
</reference>
<dbReference type="PaxDb" id="2903-EOD13996"/>
<dbReference type="KEGG" id="ehx:EMIHUDRAFT_246477"/>
<dbReference type="KEGG" id="ehx:EMIHUDRAFT_200098"/>
<accession>A0A0D3KUY9</accession>
<dbReference type="RefSeq" id="XP_005792003.1">
    <property type="nucleotide sequence ID" value="XM_005791946.1"/>
</dbReference>
<protein>
    <submittedName>
        <fullName evidence="1">Uncharacterized protein</fullName>
    </submittedName>
</protein>
<dbReference type="EnsemblProtists" id="EOD39574">
    <property type="protein sequence ID" value="EOD39574"/>
    <property type="gene ID" value="EMIHUDRAFT_200098"/>
</dbReference>
<dbReference type="Proteomes" id="UP000013827">
    <property type="component" value="Unassembled WGS sequence"/>
</dbReference>
<dbReference type="AlphaFoldDB" id="A0A0D3KUY9"/>
<proteinExistence type="predicted"/>
<evidence type="ECO:0000313" key="1">
    <source>
        <dbReference type="EnsemblProtists" id="EOD39574"/>
    </source>
</evidence>
<dbReference type="HOGENOM" id="CLU_957882_0_0_1"/>
<dbReference type="RefSeq" id="XP_005766425.1">
    <property type="nucleotide sequence ID" value="XM_005766368.1"/>
</dbReference>
<reference evidence="1" key="2">
    <citation type="submission" date="2024-10" db="UniProtKB">
        <authorList>
            <consortium name="EnsemblProtists"/>
        </authorList>
    </citation>
    <scope>IDENTIFICATION</scope>
</reference>
<name>A0A0D3KUY9_EMIH1</name>
<organism evidence="1 2">
    <name type="scientific">Emiliania huxleyi (strain CCMP1516)</name>
    <dbReference type="NCBI Taxonomy" id="280463"/>
    <lineage>
        <taxon>Eukaryota</taxon>
        <taxon>Haptista</taxon>
        <taxon>Haptophyta</taxon>
        <taxon>Prymnesiophyceae</taxon>
        <taxon>Isochrysidales</taxon>
        <taxon>Noelaerhabdaceae</taxon>
        <taxon>Emiliania</taxon>
    </lineage>
</organism>
<dbReference type="GeneID" id="17260154"/>
<evidence type="ECO:0000313" key="2">
    <source>
        <dbReference type="Proteomes" id="UP000013827"/>
    </source>
</evidence>
<dbReference type="EnsemblProtists" id="EOD13996">
    <property type="protein sequence ID" value="EOD13996"/>
    <property type="gene ID" value="EMIHUDRAFT_246477"/>
</dbReference>
<keyword evidence="2" id="KW-1185">Reference proteome</keyword>
<sequence length="291" mass="31268">MRRAAVRRRPSSGWIDPAQLATRLATARTLPELLETRRRFAPEMDFSHAPVAWSRLARLRRRPAERAWLDENLPFLEPLAAHTAELVEQSEDIEAGRRAALASALVAAGVRSEPPWNELWDAIERRSVESAPLSECDECASVAEALVNAGHSSQRYLEAAAPCIAAFASALARGAAASEDRSALLGHLAAAAVPKQSLLRAIADELRVRPWQLKPAEVALLAEVYCTRLPSGSAGGGEGGAAALVPSRGVVAVDSAPLLESLARVALPRLDRYKAYNLARLAQAAADRMII</sequence>
<dbReference type="GeneID" id="17284845"/>